<dbReference type="OrthoDB" id="66180at2759"/>
<feature type="transmembrane region" description="Helical" evidence="1">
    <location>
        <begin position="52"/>
        <end position="71"/>
    </location>
</feature>
<organism evidence="2 3">
    <name type="scientific">Diacronema lutheri</name>
    <name type="common">Unicellular marine alga</name>
    <name type="synonym">Monochrysis lutheri</name>
    <dbReference type="NCBI Taxonomy" id="2081491"/>
    <lineage>
        <taxon>Eukaryota</taxon>
        <taxon>Haptista</taxon>
        <taxon>Haptophyta</taxon>
        <taxon>Pavlovophyceae</taxon>
        <taxon>Pavlovales</taxon>
        <taxon>Pavlovaceae</taxon>
        <taxon>Diacronema</taxon>
    </lineage>
</organism>
<protein>
    <submittedName>
        <fullName evidence="2">Uncharacterized protein</fullName>
    </submittedName>
</protein>
<name>A0A8J5XB41_DIALT</name>
<dbReference type="Proteomes" id="UP000751190">
    <property type="component" value="Unassembled WGS sequence"/>
</dbReference>
<dbReference type="EMBL" id="JAGTXO010000034">
    <property type="protein sequence ID" value="KAG8460182.1"/>
    <property type="molecule type" value="Genomic_DNA"/>
</dbReference>
<feature type="transmembrane region" description="Helical" evidence="1">
    <location>
        <begin position="181"/>
        <end position="201"/>
    </location>
</feature>
<feature type="transmembrane region" description="Helical" evidence="1">
    <location>
        <begin position="21"/>
        <end position="40"/>
    </location>
</feature>
<reference evidence="2" key="1">
    <citation type="submission" date="2021-05" db="EMBL/GenBank/DDBJ databases">
        <title>The genome of the haptophyte Pavlova lutheri (Diacronema luteri, Pavlovales) - a model for lipid biosynthesis in eukaryotic algae.</title>
        <authorList>
            <person name="Hulatt C.J."/>
            <person name="Posewitz M.C."/>
        </authorList>
    </citation>
    <scope>NUCLEOTIDE SEQUENCE</scope>
    <source>
        <strain evidence="2">NIVA-4/92</strain>
    </source>
</reference>
<feature type="transmembrane region" description="Helical" evidence="1">
    <location>
        <begin position="151"/>
        <end position="169"/>
    </location>
</feature>
<evidence type="ECO:0000313" key="2">
    <source>
        <dbReference type="EMBL" id="KAG8460182.1"/>
    </source>
</evidence>
<sequence length="229" mass="25802">MWKQADAAKGAGRLEIILRGNLTPWWALGSLYTVVFLFQLGAPRIFTDSPTMGFHIVMAIAFVLLCAWNLFHTPDQGERFRALHVRVGWLAILTGFASVFSGFAYVLTGESTLPIDAQAFMMSIGTIQAVLQSLGLWYVRGRRWIKLHMAMMTYLFYTSGVLIAINWIPKMTTGRPLQGSWQTVWMFVSMLIGLVVANIAVKYNRKHMDFDSDKWARMALSEGGLTLRA</sequence>
<feature type="transmembrane region" description="Helical" evidence="1">
    <location>
        <begin position="119"/>
        <end position="139"/>
    </location>
</feature>
<keyword evidence="1" id="KW-0812">Transmembrane</keyword>
<comment type="caution">
    <text evidence="2">The sequence shown here is derived from an EMBL/GenBank/DDBJ whole genome shotgun (WGS) entry which is preliminary data.</text>
</comment>
<evidence type="ECO:0000313" key="3">
    <source>
        <dbReference type="Proteomes" id="UP000751190"/>
    </source>
</evidence>
<accession>A0A8J5XB41</accession>
<keyword evidence="1" id="KW-1133">Transmembrane helix</keyword>
<gene>
    <name evidence="2" type="ORF">KFE25_004430</name>
</gene>
<keyword evidence="1" id="KW-0472">Membrane</keyword>
<keyword evidence="3" id="KW-1185">Reference proteome</keyword>
<proteinExistence type="predicted"/>
<evidence type="ECO:0000256" key="1">
    <source>
        <dbReference type="SAM" id="Phobius"/>
    </source>
</evidence>
<feature type="transmembrane region" description="Helical" evidence="1">
    <location>
        <begin position="83"/>
        <end position="107"/>
    </location>
</feature>
<dbReference type="AlphaFoldDB" id="A0A8J5XB41"/>